<evidence type="ECO:0000259" key="5">
    <source>
        <dbReference type="Pfam" id="PF08245"/>
    </source>
</evidence>
<dbReference type="InterPro" id="IPR036565">
    <property type="entry name" value="Mur-like_cat_sf"/>
</dbReference>
<dbReference type="AlphaFoldDB" id="A0A1F8ESW2"/>
<protein>
    <recommendedName>
        <fullName evidence="8">UDP-N-acetylmuramoyl-tripeptide--D-alanyl-D-alanine ligase</fullName>
    </recommendedName>
</protein>
<keyword evidence="1" id="KW-0436">Ligase</keyword>
<keyword evidence="3" id="KW-0067">ATP-binding</keyword>
<dbReference type="InterPro" id="IPR004101">
    <property type="entry name" value="Mur_ligase_C"/>
</dbReference>
<evidence type="ECO:0008006" key="8">
    <source>
        <dbReference type="Google" id="ProtNLM"/>
    </source>
</evidence>
<dbReference type="Pfam" id="PF08245">
    <property type="entry name" value="Mur_ligase_M"/>
    <property type="match status" value="1"/>
</dbReference>
<dbReference type="Pfam" id="PF02875">
    <property type="entry name" value="Mur_ligase_C"/>
    <property type="match status" value="1"/>
</dbReference>
<evidence type="ECO:0000256" key="2">
    <source>
        <dbReference type="ARBA" id="ARBA00022741"/>
    </source>
</evidence>
<dbReference type="STRING" id="1802668.A2831_00130"/>
<dbReference type="SUPFAM" id="SSF53244">
    <property type="entry name" value="MurD-like peptide ligases, peptide-binding domain"/>
    <property type="match status" value="1"/>
</dbReference>
<reference evidence="6 7" key="1">
    <citation type="journal article" date="2016" name="Nat. Commun.">
        <title>Thousands of microbial genomes shed light on interconnected biogeochemical processes in an aquifer system.</title>
        <authorList>
            <person name="Anantharaman K."/>
            <person name="Brown C.T."/>
            <person name="Hug L.A."/>
            <person name="Sharon I."/>
            <person name="Castelle C.J."/>
            <person name="Probst A.J."/>
            <person name="Thomas B.C."/>
            <person name="Singh A."/>
            <person name="Wilkins M.J."/>
            <person name="Karaoz U."/>
            <person name="Brodie E.L."/>
            <person name="Williams K.H."/>
            <person name="Hubbard S.S."/>
            <person name="Banfield J.F."/>
        </authorList>
    </citation>
    <scope>NUCLEOTIDE SEQUENCE [LARGE SCALE GENOMIC DNA]</scope>
</reference>
<sequence>MHHLLKLILKILAKRAILRYKPIVIGITGSVGKTTTKEAVFAVLSRKFWVRKNEKNYNNEFGVPMAVLGIDPAKLQNNRFGKASRLDLARLAARRVNYKLQTFCHALWLVYGWPEQKYPKALVLELAADRPGDIEYFVDIVRPQVGIVTAVGEVPVHIEFYASPQEVANEKYELIRSLPPDGLAVLNYDDQTVLDMKEKSKAKVITFGFSNLANLWISDISYFAVEDNKNIGGLSFKINYASSFIPVRISGIIGQHQLYGVLAAVAVGINFGMNLVDISAALERIEVPRGRMNLLAGIKNSAIINDTYNASPLSTHAALDTLRDFAKAREALGIKGRRIAVLGDMRELGKYEIEAHRSIGKIAAERCDVLITVGAAAKFIADSAAKQMSKENIMSFNTSDEAKSKVQEIIQEGDIVLVKGSRSMKMEKIVEEIKKIG</sequence>
<feature type="domain" description="Mur ligase C-terminal" evidence="4">
    <location>
        <begin position="290"/>
        <end position="422"/>
    </location>
</feature>
<evidence type="ECO:0000256" key="1">
    <source>
        <dbReference type="ARBA" id="ARBA00022598"/>
    </source>
</evidence>
<accession>A0A1F8ESW2</accession>
<dbReference type="GO" id="GO:0005524">
    <property type="term" value="F:ATP binding"/>
    <property type="evidence" value="ECO:0007669"/>
    <property type="project" value="UniProtKB-KW"/>
</dbReference>
<dbReference type="PANTHER" id="PTHR43024">
    <property type="entry name" value="UDP-N-ACETYLMURAMOYL-TRIPEPTIDE--D-ALANYL-D-ALANINE LIGASE"/>
    <property type="match status" value="1"/>
</dbReference>
<dbReference type="Gene3D" id="3.40.1190.10">
    <property type="entry name" value="Mur-like, catalytic domain"/>
    <property type="match status" value="1"/>
</dbReference>
<organism evidence="6 7">
    <name type="scientific">Candidatus Yanofskybacteria bacterium RIFCSPHIGHO2_01_FULL_44_17</name>
    <dbReference type="NCBI Taxonomy" id="1802668"/>
    <lineage>
        <taxon>Bacteria</taxon>
        <taxon>Candidatus Yanofskyibacteriota</taxon>
    </lineage>
</organism>
<evidence type="ECO:0000256" key="3">
    <source>
        <dbReference type="ARBA" id="ARBA00022840"/>
    </source>
</evidence>
<evidence type="ECO:0000259" key="4">
    <source>
        <dbReference type="Pfam" id="PF02875"/>
    </source>
</evidence>
<dbReference type="InterPro" id="IPR013221">
    <property type="entry name" value="Mur_ligase_cen"/>
</dbReference>
<dbReference type="InterPro" id="IPR051046">
    <property type="entry name" value="MurCDEF_CellWall_CoF430Synth"/>
</dbReference>
<dbReference type="SUPFAM" id="SSF53623">
    <property type="entry name" value="MurD-like peptide ligases, catalytic domain"/>
    <property type="match status" value="1"/>
</dbReference>
<dbReference type="InterPro" id="IPR036615">
    <property type="entry name" value="Mur_ligase_C_dom_sf"/>
</dbReference>
<gene>
    <name evidence="6" type="ORF">A2831_00130</name>
</gene>
<dbReference type="Gene3D" id="3.90.190.20">
    <property type="entry name" value="Mur ligase, C-terminal domain"/>
    <property type="match status" value="1"/>
</dbReference>
<dbReference type="EMBL" id="MGJI01000027">
    <property type="protein sequence ID" value="OGN03962.1"/>
    <property type="molecule type" value="Genomic_DNA"/>
</dbReference>
<dbReference type="Proteomes" id="UP000177507">
    <property type="component" value="Unassembled WGS sequence"/>
</dbReference>
<proteinExistence type="predicted"/>
<dbReference type="GO" id="GO:0016881">
    <property type="term" value="F:acid-amino acid ligase activity"/>
    <property type="evidence" value="ECO:0007669"/>
    <property type="project" value="InterPro"/>
</dbReference>
<dbReference type="PANTHER" id="PTHR43024:SF1">
    <property type="entry name" value="UDP-N-ACETYLMURAMOYL-TRIPEPTIDE--D-ALANYL-D-ALANINE LIGASE"/>
    <property type="match status" value="1"/>
</dbReference>
<feature type="domain" description="Mur ligase central" evidence="5">
    <location>
        <begin position="119"/>
        <end position="267"/>
    </location>
</feature>
<name>A0A1F8ESW2_9BACT</name>
<evidence type="ECO:0000313" key="7">
    <source>
        <dbReference type="Proteomes" id="UP000177507"/>
    </source>
</evidence>
<comment type="caution">
    <text evidence="6">The sequence shown here is derived from an EMBL/GenBank/DDBJ whole genome shotgun (WGS) entry which is preliminary data.</text>
</comment>
<evidence type="ECO:0000313" key="6">
    <source>
        <dbReference type="EMBL" id="OGN03962.1"/>
    </source>
</evidence>
<keyword evidence="2" id="KW-0547">Nucleotide-binding</keyword>